<dbReference type="Gramene" id="Kaladp0093s0161.1.v1.1">
    <property type="protein sequence ID" value="Kaladp0093s0161.1.v1.1.CDS.1"/>
    <property type="gene ID" value="Kaladp0093s0161.v1.1"/>
</dbReference>
<dbReference type="AlphaFoldDB" id="A0A7N0UZI5"/>
<dbReference type="EnsemblPlants" id="Kaladp0093s0161.1.v1.1">
    <property type="protein sequence ID" value="Kaladp0093s0161.1.v1.1.CDS.1"/>
    <property type="gene ID" value="Kaladp0093s0161.v1.1"/>
</dbReference>
<proteinExistence type="predicted"/>
<organism evidence="2 3">
    <name type="scientific">Kalanchoe fedtschenkoi</name>
    <name type="common">Lavender scallops</name>
    <name type="synonym">South American air plant</name>
    <dbReference type="NCBI Taxonomy" id="63787"/>
    <lineage>
        <taxon>Eukaryota</taxon>
        <taxon>Viridiplantae</taxon>
        <taxon>Streptophyta</taxon>
        <taxon>Embryophyta</taxon>
        <taxon>Tracheophyta</taxon>
        <taxon>Spermatophyta</taxon>
        <taxon>Magnoliopsida</taxon>
        <taxon>eudicotyledons</taxon>
        <taxon>Gunneridae</taxon>
        <taxon>Pentapetalae</taxon>
        <taxon>Saxifragales</taxon>
        <taxon>Crassulaceae</taxon>
        <taxon>Kalanchoe</taxon>
    </lineage>
</organism>
<feature type="region of interest" description="Disordered" evidence="1">
    <location>
        <begin position="57"/>
        <end position="81"/>
    </location>
</feature>
<dbReference type="Proteomes" id="UP000594263">
    <property type="component" value="Unplaced"/>
</dbReference>
<name>A0A7N0UZI5_KALFE</name>
<evidence type="ECO:0000313" key="2">
    <source>
        <dbReference type="EnsemblPlants" id="Kaladp0093s0161.1.v1.1.CDS.1"/>
    </source>
</evidence>
<protein>
    <submittedName>
        <fullName evidence="2">Uncharacterized protein</fullName>
    </submittedName>
</protein>
<sequence length="122" mass="13363">MTGHLGVTRQSAGATNGFYRSKNCNLFPSLSISHQRLCRRGNMASGVPPRLRSNWRHELSTTPTGSGTQRGTREVYSTPGTATPNFDIALLYSEGKETEHGNDGSPMSVWGTNISVQRFQSF</sequence>
<feature type="compositionally biased region" description="Polar residues" evidence="1">
    <location>
        <begin position="60"/>
        <end position="70"/>
    </location>
</feature>
<accession>A0A7N0UZI5</accession>
<evidence type="ECO:0000313" key="3">
    <source>
        <dbReference type="Proteomes" id="UP000594263"/>
    </source>
</evidence>
<reference evidence="2" key="1">
    <citation type="submission" date="2021-01" db="UniProtKB">
        <authorList>
            <consortium name="EnsemblPlants"/>
        </authorList>
    </citation>
    <scope>IDENTIFICATION</scope>
</reference>
<evidence type="ECO:0000256" key="1">
    <source>
        <dbReference type="SAM" id="MobiDB-lite"/>
    </source>
</evidence>
<keyword evidence="3" id="KW-1185">Reference proteome</keyword>